<dbReference type="Gene3D" id="2.30.30.40">
    <property type="entry name" value="SH3 Domains"/>
    <property type="match status" value="2"/>
</dbReference>
<keyword evidence="1 3" id="KW-0728">SH3 domain</keyword>
<dbReference type="InterPro" id="IPR035549">
    <property type="entry name" value="Bem1/Scd2_SH3_2"/>
</dbReference>
<dbReference type="GO" id="GO:1902494">
    <property type="term" value="C:catalytic complex"/>
    <property type="evidence" value="ECO:0007669"/>
    <property type="project" value="UniProtKB-ARBA"/>
</dbReference>
<dbReference type="InterPro" id="IPR000270">
    <property type="entry name" value="PB1_dom"/>
</dbReference>
<feature type="domain" description="SH3" evidence="5">
    <location>
        <begin position="156"/>
        <end position="218"/>
    </location>
</feature>
<dbReference type="Gene3D" id="3.10.20.90">
    <property type="entry name" value="Phosphatidylinositol 3-kinase Catalytic Subunit, Chain A, domain 1"/>
    <property type="match status" value="1"/>
</dbReference>
<dbReference type="CDD" id="cd11878">
    <property type="entry name" value="SH3_Bem1p_1"/>
    <property type="match status" value="1"/>
</dbReference>
<evidence type="ECO:0000313" key="8">
    <source>
        <dbReference type="EMBL" id="EJS44734.1"/>
    </source>
</evidence>
<dbReference type="InterPro" id="IPR001683">
    <property type="entry name" value="PX_dom"/>
</dbReference>
<dbReference type="InterPro" id="IPR035548">
    <property type="entry name" value="Bem1/Scd2_SH3_1"/>
</dbReference>
<feature type="compositionally biased region" description="Polar residues" evidence="4">
    <location>
        <begin position="46"/>
        <end position="65"/>
    </location>
</feature>
<dbReference type="GO" id="GO:0030427">
    <property type="term" value="C:site of polarized growth"/>
    <property type="evidence" value="ECO:0007669"/>
    <property type="project" value="UniProtKB-ARBA"/>
</dbReference>
<name>J8QAX5_SACAR</name>
<dbReference type="FunFam" id="2.30.30.40:FF:000093">
    <property type="entry name" value="Protein kinase activator Bem1"/>
    <property type="match status" value="1"/>
</dbReference>
<dbReference type="SUPFAM" id="SSF54277">
    <property type="entry name" value="CAD &amp; PB1 domains"/>
    <property type="match status" value="1"/>
</dbReference>
<dbReference type="HOGENOM" id="CLU_014957_0_1_1"/>
<dbReference type="PANTHER" id="PTHR15706">
    <property type="entry name" value="SH3 MULTIPLE DOMAIN"/>
    <property type="match status" value="1"/>
</dbReference>
<dbReference type="InterPro" id="IPR053793">
    <property type="entry name" value="PB1-like"/>
</dbReference>
<dbReference type="PROSITE" id="PS50002">
    <property type="entry name" value="SH3"/>
    <property type="match status" value="2"/>
</dbReference>
<dbReference type="CDD" id="cd11879">
    <property type="entry name" value="SH3_Bem1p_2"/>
    <property type="match status" value="1"/>
</dbReference>
<dbReference type="InterPro" id="IPR036028">
    <property type="entry name" value="SH3-like_dom_sf"/>
</dbReference>
<dbReference type="SMART" id="SM00666">
    <property type="entry name" value="PB1"/>
    <property type="match status" value="1"/>
</dbReference>
<dbReference type="EMBL" id="ALIE01000010">
    <property type="protein sequence ID" value="EJS44734.1"/>
    <property type="molecule type" value="Genomic_DNA"/>
</dbReference>
<dbReference type="PROSITE" id="PS50195">
    <property type="entry name" value="PX"/>
    <property type="match status" value="1"/>
</dbReference>
<evidence type="ECO:0000256" key="4">
    <source>
        <dbReference type="SAM" id="MobiDB-lite"/>
    </source>
</evidence>
<dbReference type="OrthoDB" id="548867at2759"/>
<dbReference type="Gene3D" id="3.30.1520.10">
    <property type="entry name" value="Phox-like domain"/>
    <property type="match status" value="1"/>
</dbReference>
<accession>J8QAX5</accession>
<dbReference type="GO" id="GO:0051130">
    <property type="term" value="P:positive regulation of cellular component organization"/>
    <property type="evidence" value="ECO:0007669"/>
    <property type="project" value="UniProtKB-ARBA"/>
</dbReference>
<feature type="region of interest" description="Disordered" evidence="4">
    <location>
        <begin position="46"/>
        <end position="71"/>
    </location>
</feature>
<dbReference type="SMART" id="SM00312">
    <property type="entry name" value="PX"/>
    <property type="match status" value="1"/>
</dbReference>
<evidence type="ECO:0000313" key="9">
    <source>
        <dbReference type="Proteomes" id="UP000006968"/>
    </source>
</evidence>
<dbReference type="InterPro" id="IPR036871">
    <property type="entry name" value="PX_dom_sf"/>
</dbReference>
<dbReference type="AlphaFoldDB" id="J8QAX5"/>
<dbReference type="FunFam" id="3.30.1520.10:FF:000062">
    <property type="entry name" value="Bud emergence protein"/>
    <property type="match status" value="1"/>
</dbReference>
<sequence>MLKNFKLSKRDSNGSKGRITSADISTPSHDNGGIIKHIKTVPVRYLSSTSSTPVKNQQDSSPMNNHDSKDISSPEKVIKAKFSYQAQTSKELSFMEGEFFYVSGDEKDWYRASNPSTGKQGVVPKSYFEVFDRTRPSSVNGTNSSSRKVTNESLNMGSLYAIVLYDFKAEKADELTTYVGENLFICAHHNCEWFIAKPIGRLGGPGLVPVGFVSIIDIATGYATGNDIIEDINSVNLPSVQEWKGNIARYKASNISLGSVEQKQQQSVTKSHNKSLKLVDSESIVKASVESFGLEDEKYWFLVCCELSDGKTRQLKRYYQDFYDLQVQLLDAFPAEAGKLRDADGQWSRRIMPYIPGPVPYVTNSITKKRKEDLNIYVADLVNLPEYISRSEMVHSLFVVLDNGFDREFDNEENANNIKTLQENDTATFATASQGSIFASNNQDNTLTGEDLKLNNKLLDLSLSASKEPSAQLTTELKTSKIKFYYKDDIFALMLKSDTTYKELRGKIAPRIDTANFKLQVKPSDGNGEEIKTDSQVNNIIRAKLKIAVYDI</sequence>
<dbReference type="SUPFAM" id="SSF50044">
    <property type="entry name" value="SH3-domain"/>
    <property type="match status" value="2"/>
</dbReference>
<feature type="domain" description="PB1" evidence="7">
    <location>
        <begin position="479"/>
        <end position="552"/>
    </location>
</feature>
<proteinExistence type="predicted"/>
<dbReference type="PROSITE" id="PS51745">
    <property type="entry name" value="PB1"/>
    <property type="match status" value="1"/>
</dbReference>
<keyword evidence="2" id="KW-0677">Repeat</keyword>
<dbReference type="CDD" id="cd06890">
    <property type="entry name" value="PX_Bem1p"/>
    <property type="match status" value="1"/>
</dbReference>
<dbReference type="InterPro" id="IPR035550">
    <property type="entry name" value="Bem1/Scd2_PX"/>
</dbReference>
<dbReference type="SMART" id="SM00326">
    <property type="entry name" value="SH3"/>
    <property type="match status" value="2"/>
</dbReference>
<evidence type="ECO:0000256" key="2">
    <source>
        <dbReference type="ARBA" id="ARBA00022737"/>
    </source>
</evidence>
<feature type="domain" description="PX" evidence="6">
    <location>
        <begin position="279"/>
        <end position="405"/>
    </location>
</feature>
<dbReference type="GO" id="GO:0035091">
    <property type="term" value="F:phosphatidylinositol binding"/>
    <property type="evidence" value="ECO:0007669"/>
    <property type="project" value="InterPro"/>
</dbReference>
<dbReference type="Proteomes" id="UP000006968">
    <property type="component" value="Chromosome II"/>
</dbReference>
<comment type="caution">
    <text evidence="8">The sequence shown here is derived from an EMBL/GenBank/DDBJ whole genome shotgun (WGS) entry which is preliminary data.</text>
</comment>
<dbReference type="GO" id="GO:0005938">
    <property type="term" value="C:cell cortex"/>
    <property type="evidence" value="ECO:0007669"/>
    <property type="project" value="UniProtKB-ARBA"/>
</dbReference>
<dbReference type="InterPro" id="IPR051228">
    <property type="entry name" value="NADPH_Oxidase/PX-Domain"/>
</dbReference>
<gene>
    <name evidence="8" type="ORF">SU7_0251</name>
</gene>
<evidence type="ECO:0000256" key="1">
    <source>
        <dbReference type="ARBA" id="ARBA00022443"/>
    </source>
</evidence>
<evidence type="ECO:0000259" key="7">
    <source>
        <dbReference type="PROSITE" id="PS51745"/>
    </source>
</evidence>
<dbReference type="GO" id="GO:0060090">
    <property type="term" value="F:molecular adaptor activity"/>
    <property type="evidence" value="ECO:0007669"/>
    <property type="project" value="UniProtKB-ARBA"/>
</dbReference>
<dbReference type="PANTHER" id="PTHR15706:SF2">
    <property type="entry name" value="SH3 AND PX DOMAIN-CONTAINING PROTEIN 2A"/>
    <property type="match status" value="1"/>
</dbReference>
<feature type="region of interest" description="Disordered" evidence="4">
    <location>
        <begin position="1"/>
        <end position="33"/>
    </location>
</feature>
<feature type="domain" description="SH3" evidence="5">
    <location>
        <begin position="73"/>
        <end position="133"/>
    </location>
</feature>
<dbReference type="Pfam" id="PF00018">
    <property type="entry name" value="SH3_1"/>
    <property type="match status" value="2"/>
</dbReference>
<organism evidence="8 9">
    <name type="scientific">Saccharomyces arboricola (strain H-6 / AS 2.3317 / CBS 10644)</name>
    <name type="common">Yeast</name>
    <dbReference type="NCBI Taxonomy" id="1160507"/>
    <lineage>
        <taxon>Eukaryota</taxon>
        <taxon>Fungi</taxon>
        <taxon>Dikarya</taxon>
        <taxon>Ascomycota</taxon>
        <taxon>Saccharomycotina</taxon>
        <taxon>Saccharomycetes</taxon>
        <taxon>Saccharomycetales</taxon>
        <taxon>Saccharomycetaceae</taxon>
        <taxon>Saccharomyces</taxon>
    </lineage>
</organism>
<dbReference type="CDD" id="cd05992">
    <property type="entry name" value="PB1"/>
    <property type="match status" value="1"/>
</dbReference>
<dbReference type="Pfam" id="PF00787">
    <property type="entry name" value="PX"/>
    <property type="match status" value="1"/>
</dbReference>
<evidence type="ECO:0000259" key="6">
    <source>
        <dbReference type="PROSITE" id="PS50195"/>
    </source>
</evidence>
<dbReference type="SUPFAM" id="SSF64268">
    <property type="entry name" value="PX domain"/>
    <property type="match status" value="1"/>
</dbReference>
<protein>
    <submittedName>
        <fullName evidence="8">Bem1p</fullName>
    </submittedName>
</protein>
<dbReference type="InterPro" id="IPR001452">
    <property type="entry name" value="SH3_domain"/>
</dbReference>
<reference evidence="8 9" key="1">
    <citation type="journal article" date="2013" name="BMC Genomics">
        <title>High quality de novo sequencing and assembly of the Saccharomyces arboricolus genome.</title>
        <authorList>
            <person name="Liti G."/>
            <person name="Nguyen Ba A.N."/>
            <person name="Blythe M."/>
            <person name="Mueller C.A."/>
            <person name="Bergstroem A."/>
            <person name="Cubillos F.A."/>
            <person name="Dafhnis-Calas F."/>
            <person name="Khoshraftar S."/>
            <person name="Malla S."/>
            <person name="Mehta N."/>
            <person name="Siow C.C."/>
            <person name="Warringer J."/>
            <person name="Moses A.M."/>
            <person name="Louis E.J."/>
            <person name="Nieduszynski C.A."/>
        </authorList>
    </citation>
    <scope>NUCLEOTIDE SEQUENCE [LARGE SCALE GENOMIC DNA]</scope>
    <source>
        <strain evidence="9">H-6 / AS 2.3317 / CBS 10644</strain>
    </source>
</reference>
<keyword evidence="9" id="KW-1185">Reference proteome</keyword>
<evidence type="ECO:0000259" key="5">
    <source>
        <dbReference type="PROSITE" id="PS50002"/>
    </source>
</evidence>
<evidence type="ECO:0000256" key="3">
    <source>
        <dbReference type="PROSITE-ProRule" id="PRU00192"/>
    </source>
</evidence>